<dbReference type="PANTHER" id="PTHR21301:SF10">
    <property type="entry name" value="REVERSE TRANSCRIPTASE DOMAIN-CONTAINING PROTEIN"/>
    <property type="match status" value="1"/>
</dbReference>
<reference evidence="2 3" key="1">
    <citation type="submission" date="2024-09" db="EMBL/GenBank/DDBJ databases">
        <title>A chromosome-level genome assembly of Gray's grenadier anchovy, Coilia grayii.</title>
        <authorList>
            <person name="Fu Z."/>
        </authorList>
    </citation>
    <scope>NUCLEOTIDE SEQUENCE [LARGE SCALE GENOMIC DNA]</scope>
    <source>
        <strain evidence="2">G4</strain>
        <tissue evidence="2">Muscle</tissue>
    </source>
</reference>
<dbReference type="PROSITE" id="PS50878">
    <property type="entry name" value="RT_POL"/>
    <property type="match status" value="1"/>
</dbReference>
<accession>A0ABD1KPN6</accession>
<proteinExistence type="predicted"/>
<name>A0ABD1KPN6_9TELE</name>
<dbReference type="InterPro" id="IPR035901">
    <property type="entry name" value="GIY-YIG_endonuc_sf"/>
</dbReference>
<dbReference type="Pfam" id="PF26215">
    <property type="entry name" value="HTH_animal"/>
    <property type="match status" value="1"/>
</dbReference>
<organism evidence="2 3">
    <name type="scientific">Coilia grayii</name>
    <name type="common">Gray's grenadier anchovy</name>
    <dbReference type="NCBI Taxonomy" id="363190"/>
    <lineage>
        <taxon>Eukaryota</taxon>
        <taxon>Metazoa</taxon>
        <taxon>Chordata</taxon>
        <taxon>Craniata</taxon>
        <taxon>Vertebrata</taxon>
        <taxon>Euteleostomi</taxon>
        <taxon>Actinopterygii</taxon>
        <taxon>Neopterygii</taxon>
        <taxon>Teleostei</taxon>
        <taxon>Clupei</taxon>
        <taxon>Clupeiformes</taxon>
        <taxon>Clupeoidei</taxon>
        <taxon>Engraulidae</taxon>
        <taxon>Coilinae</taxon>
        <taxon>Coilia</taxon>
    </lineage>
</organism>
<dbReference type="Proteomes" id="UP001591681">
    <property type="component" value="Unassembled WGS sequence"/>
</dbReference>
<dbReference type="CDD" id="cd10442">
    <property type="entry name" value="GIY-YIG_PLEs"/>
    <property type="match status" value="1"/>
</dbReference>
<dbReference type="Gene3D" id="3.40.1440.10">
    <property type="entry name" value="GIY-YIG endonuclease"/>
    <property type="match status" value="1"/>
</dbReference>
<feature type="domain" description="Reverse transcriptase" evidence="1">
    <location>
        <begin position="50"/>
        <end position="299"/>
    </location>
</feature>
<keyword evidence="3" id="KW-1185">Reference proteome</keyword>
<evidence type="ECO:0000259" key="1">
    <source>
        <dbReference type="PROSITE" id="PS50878"/>
    </source>
</evidence>
<evidence type="ECO:0000313" key="2">
    <source>
        <dbReference type="EMBL" id="KAL2101113.1"/>
    </source>
</evidence>
<dbReference type="PANTHER" id="PTHR21301">
    <property type="entry name" value="REVERSE TRANSCRIPTASE"/>
    <property type="match status" value="1"/>
</dbReference>
<gene>
    <name evidence="2" type="ORF">ACEWY4_002874</name>
</gene>
<evidence type="ECO:0000313" key="3">
    <source>
        <dbReference type="Proteomes" id="UP001591681"/>
    </source>
</evidence>
<dbReference type="EMBL" id="JBHFQA010000003">
    <property type="protein sequence ID" value="KAL2101113.1"/>
    <property type="molecule type" value="Genomic_DNA"/>
</dbReference>
<dbReference type="AlphaFoldDB" id="A0ABD1KPN6"/>
<protein>
    <recommendedName>
        <fullName evidence="1">Reverse transcriptase domain-containing protein</fullName>
    </recommendedName>
</protein>
<dbReference type="InterPro" id="IPR000477">
    <property type="entry name" value="RT_dom"/>
</dbReference>
<comment type="caution">
    <text evidence="2">The sequence shown here is derived from an EMBL/GenBank/DDBJ whole genome shotgun (WGS) entry which is preliminary data.</text>
</comment>
<sequence length="603" mass="69544">MDRAQYILEIESQLANETCYIKLACNPTEKSKQDIDIFLENAYKQGYINQSEHKFLTNDHPIIPVMYALPKVHKTLVNPPGRPIVACSDSLMEPLSLYVDRILRPLVETLPSYLKDTNDFIEQLSKVHIDHTAQDVWLATLDVVSLYTNIPHDKGIAAMTYFLEQRTDTHPPTHFLIEIISKLLHNNFFLFDNNFYLQKQGAAMGSRFSPDYACLFMGFLEERYVFNNNPFLHNIVLWKHFVDDVFCLFLGSREEFDNFATHLNNMVYSIKFNAVVDAKSVSFLDTTVIRQNNILSTTLYTKPTDKNSILHASSAHPPNLKKGLPYTQFLRLKRICTHTADFESELRKMYKQFSLRGYPQTWLNDALEKVRNTDPRPKRDKKFSVACTTTYTAHSHQIKDCIRKHWHILGSDPTCSTLFAEPPLFSHYRAKNVRDFLVRADCHKKTNRDGRLRNITGFFPCRTCAACRNSTKKATSFSCAATGKQFSIKQFTTCNTSNVIYLITCPCNKQYVGKTSRPIKTRIIEHNSAIRRRDDKAPVAQHFMEAGHPLSSLSFTVIEHITHARRGGDLNRRLLQRECFWIWTLNCLHPGGMNEELSLTCFL</sequence>
<dbReference type="InterPro" id="IPR058912">
    <property type="entry name" value="HTH_animal"/>
</dbReference>